<evidence type="ECO:0000256" key="1">
    <source>
        <dbReference type="ARBA" id="ARBA00004370"/>
    </source>
</evidence>
<dbReference type="PANTHER" id="PTHR11920">
    <property type="entry name" value="GUANYLYL CYCLASE"/>
    <property type="match status" value="1"/>
</dbReference>
<dbReference type="PROSITE" id="PS50125">
    <property type="entry name" value="GUANYLATE_CYCLASE_2"/>
    <property type="match status" value="1"/>
</dbReference>
<evidence type="ECO:0000256" key="6">
    <source>
        <dbReference type="ARBA" id="ARBA00023239"/>
    </source>
</evidence>
<feature type="transmembrane region" description="Helical" evidence="7">
    <location>
        <begin position="35"/>
        <end position="55"/>
    </location>
</feature>
<dbReference type="Pfam" id="PF00211">
    <property type="entry name" value="Guanylate_cyc"/>
    <property type="match status" value="1"/>
</dbReference>
<organism evidence="9 10">
    <name type="scientific">Methylobacterium frigidaeris</name>
    <dbReference type="NCBI Taxonomy" id="2038277"/>
    <lineage>
        <taxon>Bacteria</taxon>
        <taxon>Pseudomonadati</taxon>
        <taxon>Pseudomonadota</taxon>
        <taxon>Alphaproteobacteria</taxon>
        <taxon>Hyphomicrobiales</taxon>
        <taxon>Methylobacteriaceae</taxon>
        <taxon>Methylobacterium</taxon>
    </lineage>
</organism>
<dbReference type="InterPro" id="IPR050401">
    <property type="entry name" value="Cyclic_nucleotide_synthase"/>
</dbReference>
<keyword evidence="4 7" id="KW-1133">Transmembrane helix</keyword>
<proteinExistence type="predicted"/>
<dbReference type="PANTHER" id="PTHR11920:SF335">
    <property type="entry name" value="GUANYLATE CYCLASE"/>
    <property type="match status" value="1"/>
</dbReference>
<dbReference type="SUPFAM" id="SSF55073">
    <property type="entry name" value="Nucleotide cyclase"/>
    <property type="match status" value="1"/>
</dbReference>
<dbReference type="SMART" id="SM00044">
    <property type="entry name" value="CYCc"/>
    <property type="match status" value="1"/>
</dbReference>
<gene>
    <name evidence="9" type="ORF">MPEAHAMD_6825</name>
</gene>
<feature type="domain" description="Guanylate cyclase" evidence="8">
    <location>
        <begin position="238"/>
        <end position="365"/>
    </location>
</feature>
<dbReference type="GO" id="GO:0009190">
    <property type="term" value="P:cyclic nucleotide biosynthetic process"/>
    <property type="evidence" value="ECO:0007669"/>
    <property type="project" value="InterPro"/>
</dbReference>
<feature type="transmembrane region" description="Helical" evidence="7">
    <location>
        <begin position="171"/>
        <end position="190"/>
    </location>
</feature>
<evidence type="ECO:0000256" key="7">
    <source>
        <dbReference type="SAM" id="Phobius"/>
    </source>
</evidence>
<dbReference type="GO" id="GO:0000166">
    <property type="term" value="F:nucleotide binding"/>
    <property type="evidence" value="ECO:0007669"/>
    <property type="project" value="UniProtKB-KW"/>
</dbReference>
<comment type="subcellular location">
    <subcellularLocation>
        <location evidence="1">Membrane</location>
    </subcellularLocation>
</comment>
<feature type="transmembrane region" description="Helical" evidence="7">
    <location>
        <begin position="88"/>
        <end position="111"/>
    </location>
</feature>
<evidence type="ECO:0000259" key="8">
    <source>
        <dbReference type="PROSITE" id="PS50125"/>
    </source>
</evidence>
<name>A0AA37HI99_9HYPH</name>
<sequence>MLMLSNRVLFPWFDDSDERPFLEYYAEETITSLKYALTATVALHLLLMISDWLAFKEEFWILIYYHLYIIFSCGMAVPMFSMPLMKKHLFVLVPIFWIPSAVAIAVVLYFVDKAFDAYICGVVFTLLYACCAVRLLFLSVVVCCLLQVLFINIALLAKSSGADAYTYTNFIMIYAVTIGLVLSFTIEFLARRNFILRAKLDSERAKLDAILRDILPASILSRIRSGERRIADLNSPVTILFADIVGFTKFTVDQRPEFVVDTLNDLFTHLDAIAACHGVEKIKTIGDAYMAAVGIGDAFEKDAASIAEFALDARDAVAMLGKNRGIELRLRFGIATGRVVSGVIGNSRPVFDTWGLQVNLASRLEGLAPPNGILLDKDTTDVISARYEVSDNGFRDVKGIGCVPTYLLVGRSKNSINKCSIGA</sequence>
<evidence type="ECO:0000256" key="3">
    <source>
        <dbReference type="ARBA" id="ARBA00022741"/>
    </source>
</evidence>
<feature type="transmembrane region" description="Helical" evidence="7">
    <location>
        <begin position="62"/>
        <end position="82"/>
    </location>
</feature>
<dbReference type="InterPro" id="IPR029787">
    <property type="entry name" value="Nucleotide_cyclase"/>
</dbReference>
<comment type="caution">
    <text evidence="9">The sequence shown here is derived from an EMBL/GenBank/DDBJ whole genome shotgun (WGS) entry which is preliminary data.</text>
</comment>
<dbReference type="Gene3D" id="3.30.70.1230">
    <property type="entry name" value="Nucleotide cyclase"/>
    <property type="match status" value="1"/>
</dbReference>
<dbReference type="GO" id="GO:0004016">
    <property type="term" value="F:adenylate cyclase activity"/>
    <property type="evidence" value="ECO:0007669"/>
    <property type="project" value="UniProtKB-ARBA"/>
</dbReference>
<dbReference type="GO" id="GO:0016020">
    <property type="term" value="C:membrane"/>
    <property type="evidence" value="ECO:0007669"/>
    <property type="project" value="UniProtKB-SubCell"/>
</dbReference>
<evidence type="ECO:0000313" key="9">
    <source>
        <dbReference type="EMBL" id="GJD66627.1"/>
    </source>
</evidence>
<protein>
    <recommendedName>
        <fullName evidence="8">Guanylate cyclase domain-containing protein</fullName>
    </recommendedName>
</protein>
<dbReference type="Proteomes" id="UP001055286">
    <property type="component" value="Unassembled WGS sequence"/>
</dbReference>
<evidence type="ECO:0000256" key="4">
    <source>
        <dbReference type="ARBA" id="ARBA00022989"/>
    </source>
</evidence>
<reference evidence="9" key="2">
    <citation type="submission" date="2021-08" db="EMBL/GenBank/DDBJ databases">
        <authorList>
            <person name="Tani A."/>
            <person name="Ola A."/>
            <person name="Ogura Y."/>
            <person name="Katsura K."/>
            <person name="Hayashi T."/>
        </authorList>
    </citation>
    <scope>NUCLEOTIDE SEQUENCE</scope>
    <source>
        <strain evidence="9">JCM 32048</strain>
    </source>
</reference>
<keyword evidence="10" id="KW-1185">Reference proteome</keyword>
<dbReference type="InterPro" id="IPR001054">
    <property type="entry name" value="A/G_cyclase"/>
</dbReference>
<feature type="transmembrane region" description="Helical" evidence="7">
    <location>
        <begin position="118"/>
        <end position="151"/>
    </location>
</feature>
<evidence type="ECO:0000256" key="5">
    <source>
        <dbReference type="ARBA" id="ARBA00023136"/>
    </source>
</evidence>
<dbReference type="CDD" id="cd07302">
    <property type="entry name" value="CHD"/>
    <property type="match status" value="1"/>
</dbReference>
<keyword evidence="2 7" id="KW-0812">Transmembrane</keyword>
<dbReference type="GO" id="GO:0035556">
    <property type="term" value="P:intracellular signal transduction"/>
    <property type="evidence" value="ECO:0007669"/>
    <property type="project" value="InterPro"/>
</dbReference>
<reference evidence="9" key="1">
    <citation type="journal article" date="2016" name="Front. Microbiol.">
        <title>Genome Sequence of the Piezophilic, Mesophilic Sulfate-Reducing Bacterium Desulfovibrio indicus J2T.</title>
        <authorList>
            <person name="Cao J."/>
            <person name="Maignien L."/>
            <person name="Shao Z."/>
            <person name="Alain K."/>
            <person name="Jebbar M."/>
        </authorList>
    </citation>
    <scope>NUCLEOTIDE SEQUENCE</scope>
    <source>
        <strain evidence="9">JCM 32048</strain>
    </source>
</reference>
<keyword evidence="5 7" id="KW-0472">Membrane</keyword>
<keyword evidence="6" id="KW-0456">Lyase</keyword>
<keyword evidence="3" id="KW-0547">Nucleotide-binding</keyword>
<accession>A0AA37HI99</accession>
<dbReference type="AlphaFoldDB" id="A0AA37HI99"/>
<evidence type="ECO:0000313" key="10">
    <source>
        <dbReference type="Proteomes" id="UP001055286"/>
    </source>
</evidence>
<evidence type="ECO:0000256" key="2">
    <source>
        <dbReference type="ARBA" id="ARBA00022692"/>
    </source>
</evidence>
<dbReference type="RefSeq" id="WP_238193595.1">
    <property type="nucleotide sequence ID" value="NZ_BPQJ01000071.1"/>
</dbReference>
<dbReference type="EMBL" id="BPQJ01000071">
    <property type="protein sequence ID" value="GJD66627.1"/>
    <property type="molecule type" value="Genomic_DNA"/>
</dbReference>